<evidence type="ECO:0000313" key="2">
    <source>
        <dbReference type="Proteomes" id="UP001396898"/>
    </source>
</evidence>
<sequence length="167" mass="18247">MALNTFHSRYDVCRTLHLPGIPCVVWGQDALVNYGSNGALGSLHLLVSSVDEAADVLVHLGWRSIDTLHDDQTGDGTYCSSMPTTSVRRLFPPDAPSVYEVTPQPKLVLQAAAYWQVPLQVLAQDGFIPPLATLVDSLIKALLDTPDGTHLHLTLKRYVKDLYSPAI</sequence>
<evidence type="ECO:0000313" key="1">
    <source>
        <dbReference type="EMBL" id="KAK8033669.1"/>
    </source>
</evidence>
<accession>A0ABR1SHB3</accession>
<reference evidence="1 2" key="1">
    <citation type="submission" date="2023-01" db="EMBL/GenBank/DDBJ databases">
        <title>Analysis of 21 Apiospora genomes using comparative genomics revels a genus with tremendous synthesis potential of carbohydrate active enzymes and secondary metabolites.</title>
        <authorList>
            <person name="Sorensen T."/>
        </authorList>
    </citation>
    <scope>NUCLEOTIDE SEQUENCE [LARGE SCALE GENOMIC DNA]</scope>
    <source>
        <strain evidence="1 2">CBS 20057</strain>
    </source>
</reference>
<organism evidence="1 2">
    <name type="scientific">Apiospora marii</name>
    <dbReference type="NCBI Taxonomy" id="335849"/>
    <lineage>
        <taxon>Eukaryota</taxon>
        <taxon>Fungi</taxon>
        <taxon>Dikarya</taxon>
        <taxon>Ascomycota</taxon>
        <taxon>Pezizomycotina</taxon>
        <taxon>Sordariomycetes</taxon>
        <taxon>Xylariomycetidae</taxon>
        <taxon>Amphisphaeriales</taxon>
        <taxon>Apiosporaceae</taxon>
        <taxon>Apiospora</taxon>
    </lineage>
</organism>
<comment type="caution">
    <text evidence="1">The sequence shown here is derived from an EMBL/GenBank/DDBJ whole genome shotgun (WGS) entry which is preliminary data.</text>
</comment>
<dbReference type="Proteomes" id="UP001396898">
    <property type="component" value="Unassembled WGS sequence"/>
</dbReference>
<keyword evidence="2" id="KW-1185">Reference proteome</keyword>
<protein>
    <submittedName>
        <fullName evidence="1">Uncharacterized protein</fullName>
    </submittedName>
</protein>
<name>A0ABR1SHB3_9PEZI</name>
<proteinExistence type="predicted"/>
<dbReference type="EMBL" id="JAQQWI010000006">
    <property type="protein sequence ID" value="KAK8033669.1"/>
    <property type="molecule type" value="Genomic_DNA"/>
</dbReference>
<gene>
    <name evidence="1" type="ORF">PG991_003067</name>
</gene>